<evidence type="ECO:0000313" key="8">
    <source>
        <dbReference type="EMBL" id="MDR7091610.1"/>
    </source>
</evidence>
<keyword evidence="4 6" id="KW-1133">Transmembrane helix</keyword>
<evidence type="ECO:0000256" key="3">
    <source>
        <dbReference type="ARBA" id="ARBA00022692"/>
    </source>
</evidence>
<dbReference type="Proteomes" id="UP001253595">
    <property type="component" value="Unassembled WGS sequence"/>
</dbReference>
<evidence type="ECO:0000259" key="7">
    <source>
        <dbReference type="Pfam" id="PF05154"/>
    </source>
</evidence>
<evidence type="ECO:0000256" key="5">
    <source>
        <dbReference type="ARBA" id="ARBA00023136"/>
    </source>
</evidence>
<comment type="caution">
    <text evidence="8">The sequence shown here is derived from an EMBL/GenBank/DDBJ whole genome shotgun (WGS) entry which is preliminary data.</text>
</comment>
<sequence length="551" mass="60780">MSDTRLDVYLLGEPQPGIDRSTLVRNLATTFKKDVPVIEKMLRRPRSLLKANVDAATAAKYQSAIKKAGGQCELVNHGEQLFPSEALSPVAARAPLSVAPIEPTALIPAVDDQAPAADNIPHGNAHYQSPYSAPTTNSESTDYFCYKCGRGIAPGLAQCPYCRAPQVQLHRKEKATAGVLAFFLGGLGVHRFYLGQWWGIFYLLFWGTLIPSIVSLIEAFVFWFTPNERWNQKYGQVPARGAGMAVALVIGAILMVAIVGILAAVALPAYQDYTTRSKVQAALPLINETRQKVTAVIKQKNFLPSENVLAGLPETISNEFVTSIELSEDAKMVVSFRIPHLIQNGTNTIIWTPEIKGDDVVWTCLEGSLSDKYRMPECRGGSGAVESSRSQSADKTSLNARMYSDDKTISLMVPNDWKGNRKLNEEAILGVANTYDEVYAIVIRESKTDFESSVTLDDYLQLVVKNTESSAENFREISTVQSLNIKGLSARQQVIAASVNRLKVTYLLTGLEDDTYFYLIYAWTMDSRFEKNRALLKKVSESFTVHAGVNQ</sequence>
<protein>
    <submittedName>
        <fullName evidence="8">TM2 domain-containing membrane protein YozV/Tfp pilus assembly major pilin PilA</fullName>
    </submittedName>
</protein>
<dbReference type="InterPro" id="IPR007829">
    <property type="entry name" value="TM2"/>
</dbReference>
<reference evidence="8 9" key="1">
    <citation type="submission" date="2023-07" db="EMBL/GenBank/DDBJ databases">
        <title>Sorghum-associated microbial communities from plants grown in Nebraska, USA.</title>
        <authorList>
            <person name="Schachtman D."/>
        </authorList>
    </citation>
    <scope>NUCLEOTIDE SEQUENCE [LARGE SCALE GENOMIC DNA]</scope>
    <source>
        <strain evidence="8 9">BE190</strain>
    </source>
</reference>
<dbReference type="InterPro" id="IPR001082">
    <property type="entry name" value="Pilin"/>
</dbReference>
<name>A0ABU1V2I1_9GAMM</name>
<keyword evidence="9" id="KW-1185">Reference proteome</keyword>
<evidence type="ECO:0000256" key="4">
    <source>
        <dbReference type="ARBA" id="ARBA00022989"/>
    </source>
</evidence>
<dbReference type="Pfam" id="PF05154">
    <property type="entry name" value="TM2"/>
    <property type="match status" value="1"/>
</dbReference>
<keyword evidence="3 6" id="KW-0812">Transmembrane</keyword>
<organism evidence="8 9">
    <name type="scientific">Cellvibrio fibrivorans</name>
    <dbReference type="NCBI Taxonomy" id="126350"/>
    <lineage>
        <taxon>Bacteria</taxon>
        <taxon>Pseudomonadati</taxon>
        <taxon>Pseudomonadota</taxon>
        <taxon>Gammaproteobacteria</taxon>
        <taxon>Cellvibrionales</taxon>
        <taxon>Cellvibrionaceae</taxon>
        <taxon>Cellvibrio</taxon>
    </lineage>
</organism>
<dbReference type="EMBL" id="JAVDVX010000007">
    <property type="protein sequence ID" value="MDR7091610.1"/>
    <property type="molecule type" value="Genomic_DNA"/>
</dbReference>
<proteinExistence type="inferred from homology"/>
<keyword evidence="5 6" id="KW-0472">Membrane</keyword>
<dbReference type="InterPro" id="IPR045584">
    <property type="entry name" value="Pilin-like"/>
</dbReference>
<comment type="subcellular location">
    <subcellularLocation>
        <location evidence="1">Membrane</location>
        <topology evidence="1">Multi-pass membrane protein</topology>
    </subcellularLocation>
</comment>
<accession>A0ABU1V2I1</accession>
<feature type="transmembrane region" description="Helical" evidence="6">
    <location>
        <begin position="175"/>
        <end position="194"/>
    </location>
</feature>
<feature type="domain" description="TM2" evidence="7">
    <location>
        <begin position="171"/>
        <end position="220"/>
    </location>
</feature>
<dbReference type="Gene3D" id="3.40.1000.10">
    <property type="entry name" value="Mog1/PsbP, alpha/beta/alpha sandwich"/>
    <property type="match status" value="1"/>
</dbReference>
<dbReference type="RefSeq" id="WP_310075081.1">
    <property type="nucleotide sequence ID" value="NZ_JAVDVX010000007.1"/>
</dbReference>
<feature type="transmembrane region" description="Helical" evidence="6">
    <location>
        <begin position="200"/>
        <end position="224"/>
    </location>
</feature>
<evidence type="ECO:0000256" key="1">
    <source>
        <dbReference type="ARBA" id="ARBA00004141"/>
    </source>
</evidence>
<evidence type="ECO:0000256" key="6">
    <source>
        <dbReference type="SAM" id="Phobius"/>
    </source>
</evidence>
<evidence type="ECO:0000313" key="9">
    <source>
        <dbReference type="Proteomes" id="UP001253595"/>
    </source>
</evidence>
<gene>
    <name evidence="8" type="ORF">J2X05_003645</name>
</gene>
<comment type="similarity">
    <text evidence="2">Belongs to the N-Me-Phe pilin family.</text>
</comment>
<dbReference type="SUPFAM" id="SSF54523">
    <property type="entry name" value="Pili subunits"/>
    <property type="match status" value="1"/>
</dbReference>
<dbReference type="Gene3D" id="3.30.700.10">
    <property type="entry name" value="Glycoprotein, Type 4 Pilin"/>
    <property type="match status" value="1"/>
</dbReference>
<dbReference type="Pfam" id="PF00114">
    <property type="entry name" value="Pilin"/>
    <property type="match status" value="1"/>
</dbReference>
<feature type="transmembrane region" description="Helical" evidence="6">
    <location>
        <begin position="245"/>
        <end position="270"/>
    </location>
</feature>
<evidence type="ECO:0000256" key="2">
    <source>
        <dbReference type="ARBA" id="ARBA00005233"/>
    </source>
</evidence>